<accession>A0A3M0CXF4</accession>
<dbReference type="InterPro" id="IPR001482">
    <property type="entry name" value="T2SS/T4SS_dom"/>
</dbReference>
<dbReference type="PANTHER" id="PTHR30486:SF6">
    <property type="entry name" value="TYPE IV PILUS RETRACTATION ATPASE PILT"/>
    <property type="match status" value="1"/>
</dbReference>
<dbReference type="PANTHER" id="PTHR30486">
    <property type="entry name" value="TWITCHING MOTILITY PROTEIN PILT"/>
    <property type="match status" value="1"/>
</dbReference>
<dbReference type="Proteomes" id="UP000277326">
    <property type="component" value="Unassembled WGS sequence"/>
</dbReference>
<sequence>MELLNRLWGGERATGATDAGASGDMPCRCETAFRAPTRTDPDGDAALVVDAADCPGGGNLAAEPNCRATVIDALADRDADAVRVRCDGRERVYDDGAVGLLVAAGRFAARVAVHDETLAARARHDPLGAAHAATGRAGPVAKLAATSGLASGADRVDDGYEQALTATVGPTVSNARLVARPPDEATLVDRRDLDTGATVRRYRTDRGDYYLLEPLDSRLDDADLRALSAAYERLAAGVEGDEEGSGRAVSHAVRAVDGVDDASVAAVERVLRKHTRGHGILDDLLADPQVSEVVVTAPVSDGPVRVAIDGERLPTNVHLTRTGVAALASRFRRESGRGFSRANPTLDATTEGPFGGRVRVAGVTDPVSDGDGFVFRAHDGTTWTLPALVANGTLPADAAALCSVAVERAAAGLIAGPRGAGKTTLLSALLWELPPATRTVAVEDTPELPVPALRDAGRDVQPVRIAADDGPSLSAPEALRTALRLGDGALVVGEVRGEEASTLYEAMRVGAASSAVLGTIHGDGAASVLERVVTDLGVPASSFAATDLLVTLSDERRVAAIEEVRHVDGEVAFESLFEPGADGAEPTGVVDRGNSRLVASLARPGESYADVLTELDERETLLTDLASTERTAPDEVDAVHRRRVME</sequence>
<name>A0A3M0CXF4_9EURY</name>
<dbReference type="Gene3D" id="3.30.450.380">
    <property type="match status" value="1"/>
</dbReference>
<evidence type="ECO:0000259" key="2">
    <source>
        <dbReference type="Pfam" id="PF00437"/>
    </source>
</evidence>
<keyword evidence="6" id="KW-1185">Reference proteome</keyword>
<feature type="domain" description="Bacterial type II secretion system protein E" evidence="2">
    <location>
        <begin position="358"/>
        <end position="546"/>
    </location>
</feature>
<reference evidence="3 6" key="2">
    <citation type="submission" date="2018-07" db="EMBL/GenBank/DDBJ databases">
        <title>Genome sequences of Haloplanus aerogenes JCM 16430T.</title>
        <authorList>
            <person name="Kim Y.B."/>
            <person name="Roh S.W."/>
        </authorList>
    </citation>
    <scope>NUCLEOTIDE SEQUENCE [LARGE SCALE GENOMIC DNA]</scope>
    <source>
        <strain evidence="3 6">JCM 16430</strain>
    </source>
</reference>
<dbReference type="Proteomes" id="UP000282007">
    <property type="component" value="Chromosome"/>
</dbReference>
<evidence type="ECO:0000256" key="1">
    <source>
        <dbReference type="ARBA" id="ARBA00006611"/>
    </source>
</evidence>
<evidence type="ECO:0000313" key="4">
    <source>
        <dbReference type="EMBL" id="RMB13822.1"/>
    </source>
</evidence>
<dbReference type="GeneID" id="38470834"/>
<dbReference type="GO" id="GO:0016887">
    <property type="term" value="F:ATP hydrolysis activity"/>
    <property type="evidence" value="ECO:0007669"/>
    <property type="project" value="InterPro"/>
</dbReference>
<dbReference type="AlphaFoldDB" id="A0A3M0CXF4"/>
<organism evidence="4 5">
    <name type="scientific">Haloplanus aerogenes</name>
    <dbReference type="NCBI Taxonomy" id="660522"/>
    <lineage>
        <taxon>Archaea</taxon>
        <taxon>Methanobacteriati</taxon>
        <taxon>Methanobacteriota</taxon>
        <taxon>Stenosarchaea group</taxon>
        <taxon>Halobacteria</taxon>
        <taxon>Halobacteriales</taxon>
        <taxon>Haloferacaceae</taxon>
        <taxon>Haloplanus</taxon>
    </lineage>
</organism>
<dbReference type="KEGG" id="haer:DU502_06070"/>
<evidence type="ECO:0000313" key="3">
    <source>
        <dbReference type="EMBL" id="AZH24961.1"/>
    </source>
</evidence>
<protein>
    <submittedName>
        <fullName evidence="3">Type II secretion protein</fullName>
    </submittedName>
    <submittedName>
        <fullName evidence="4">Type IV secretory pathway ATPase VirB11/archaellum biosynthesis ATPase</fullName>
    </submittedName>
</protein>
<dbReference type="EMBL" id="REFS01000004">
    <property type="protein sequence ID" value="RMB13822.1"/>
    <property type="molecule type" value="Genomic_DNA"/>
</dbReference>
<evidence type="ECO:0000313" key="5">
    <source>
        <dbReference type="Proteomes" id="UP000277326"/>
    </source>
</evidence>
<dbReference type="Pfam" id="PF00437">
    <property type="entry name" value="T2SSE"/>
    <property type="match status" value="1"/>
</dbReference>
<reference evidence="4" key="3">
    <citation type="submission" date="2018-10" db="EMBL/GenBank/DDBJ databases">
        <authorList>
            <person name="Whitman W."/>
            <person name="Huntemann M."/>
            <person name="Clum A."/>
            <person name="Pillay M."/>
            <person name="Palaniappan K."/>
            <person name="Varghese N."/>
            <person name="Mikhailova N."/>
            <person name="Stamatis D."/>
            <person name="Reddy T."/>
            <person name="Daum C."/>
            <person name="Shapiro N."/>
            <person name="Ivanova N."/>
            <person name="Kyrpides N."/>
            <person name="Woyke T."/>
        </authorList>
    </citation>
    <scope>NUCLEOTIDE SEQUENCE</scope>
    <source>
        <strain evidence="4">CGMCC 1.10124</strain>
    </source>
</reference>
<dbReference type="OrthoDB" id="31341at2157"/>
<dbReference type="Gene3D" id="3.40.50.300">
    <property type="entry name" value="P-loop containing nucleotide triphosphate hydrolases"/>
    <property type="match status" value="1"/>
</dbReference>
<comment type="similarity">
    <text evidence="1">Belongs to the GSP E family.</text>
</comment>
<evidence type="ECO:0000313" key="6">
    <source>
        <dbReference type="Proteomes" id="UP000282007"/>
    </source>
</evidence>
<proteinExistence type="inferred from homology"/>
<dbReference type="EMBL" id="CP034145">
    <property type="protein sequence ID" value="AZH24961.1"/>
    <property type="molecule type" value="Genomic_DNA"/>
</dbReference>
<dbReference type="RefSeq" id="WP_121920880.1">
    <property type="nucleotide sequence ID" value="NZ_CP034145.1"/>
</dbReference>
<reference evidence="4 5" key="1">
    <citation type="journal article" date="2015" name="Stand. Genomic Sci.">
        <title>Genomic Encyclopedia of Bacterial and Archaeal Type Strains, Phase III: the genomes of soil and plant-associated and newly described type strains.</title>
        <authorList>
            <person name="Whitman W.B."/>
            <person name="Woyke T."/>
            <person name="Klenk H.P."/>
            <person name="Zhou Y."/>
            <person name="Lilburn T.G."/>
            <person name="Beck B.J."/>
            <person name="De Vos P."/>
            <person name="Vandamme P."/>
            <person name="Eisen J.A."/>
            <person name="Garrity G."/>
            <person name="Hugenholtz P."/>
            <person name="Kyrpides N.C."/>
        </authorList>
    </citation>
    <scope>NUCLEOTIDE SEQUENCE [LARGE SCALE GENOMIC DNA]</scope>
    <source>
        <strain evidence="4 5">CGMCC 1.10124</strain>
    </source>
</reference>
<dbReference type="InterPro" id="IPR027417">
    <property type="entry name" value="P-loop_NTPase"/>
</dbReference>
<dbReference type="SUPFAM" id="SSF52540">
    <property type="entry name" value="P-loop containing nucleoside triphosphate hydrolases"/>
    <property type="match status" value="1"/>
</dbReference>
<gene>
    <name evidence="4" type="ORF">ATH50_2264</name>
    <name evidence="3" type="ORF">DU502_06070</name>
</gene>
<dbReference type="InterPro" id="IPR050921">
    <property type="entry name" value="T4SS_GSP_E_ATPase"/>
</dbReference>